<comment type="caution">
    <text evidence="1">The sequence shown here is derived from an EMBL/GenBank/DDBJ whole genome shotgun (WGS) entry which is preliminary data.</text>
</comment>
<evidence type="ECO:0000313" key="1">
    <source>
        <dbReference type="EMBL" id="MDC5739706.1"/>
    </source>
</evidence>
<reference evidence="1" key="1">
    <citation type="submission" date="2022-11" db="EMBL/GenBank/DDBJ databases">
        <title>Role of the vibriolysin VemA secreted by the emergent pathogen Vibrio europaeus in the colonization of Manila clam mucus.</title>
        <authorList>
            <person name="Martinez C."/>
            <person name="Rodriguez S."/>
            <person name="Vences A."/>
            <person name="Barja J.L."/>
            <person name="Toranzo A.E."/>
            <person name="Dubert J."/>
        </authorList>
    </citation>
    <scope>NUCLEOTIDE SEQUENCE</scope>
    <source>
        <strain evidence="1">3454</strain>
    </source>
</reference>
<dbReference type="RefSeq" id="WP_261901434.1">
    <property type="nucleotide sequence ID" value="NZ_JAPFIQ010000024.1"/>
</dbReference>
<evidence type="ECO:0000313" key="2">
    <source>
        <dbReference type="Proteomes" id="UP001150001"/>
    </source>
</evidence>
<protein>
    <submittedName>
        <fullName evidence="1">Uncharacterized protein</fullName>
    </submittedName>
</protein>
<dbReference type="Proteomes" id="UP001150001">
    <property type="component" value="Unassembled WGS sequence"/>
</dbReference>
<organism evidence="1 2">
    <name type="scientific">Vibrio europaeus</name>
    <dbReference type="NCBI Taxonomy" id="300876"/>
    <lineage>
        <taxon>Bacteria</taxon>
        <taxon>Pseudomonadati</taxon>
        <taxon>Pseudomonadota</taxon>
        <taxon>Gammaproteobacteria</taxon>
        <taxon>Vibrionales</taxon>
        <taxon>Vibrionaceae</taxon>
        <taxon>Vibrio</taxon>
        <taxon>Vibrio oreintalis group</taxon>
    </lineage>
</organism>
<accession>A0ABT5GRZ4</accession>
<keyword evidence="2" id="KW-1185">Reference proteome</keyword>
<gene>
    <name evidence="1" type="ORF">OPW20_06485</name>
</gene>
<proteinExistence type="predicted"/>
<sequence>MIETHGHDVRVRYLQWLESTRTQNKQNKLTNWKLRLITLP</sequence>
<dbReference type="EMBL" id="JAPFIT010000011">
    <property type="protein sequence ID" value="MDC5739706.1"/>
    <property type="molecule type" value="Genomic_DNA"/>
</dbReference>
<name>A0ABT5GRZ4_9VIBR</name>